<dbReference type="PANTHER" id="PTHR10537:SF3">
    <property type="entry name" value="DNA PRIMASE LARGE SUBUNIT"/>
    <property type="match status" value="1"/>
</dbReference>
<dbReference type="GO" id="GO:0046872">
    <property type="term" value="F:metal ion binding"/>
    <property type="evidence" value="ECO:0007669"/>
    <property type="project" value="UniProtKB-KW"/>
</dbReference>
<organism evidence="1 2">
    <name type="scientific">Oncorhynchus mykiss</name>
    <name type="common">Rainbow trout</name>
    <name type="synonym">Salmo gairdneri</name>
    <dbReference type="NCBI Taxonomy" id="8022"/>
    <lineage>
        <taxon>Eukaryota</taxon>
        <taxon>Metazoa</taxon>
        <taxon>Chordata</taxon>
        <taxon>Craniata</taxon>
        <taxon>Vertebrata</taxon>
        <taxon>Euteleostomi</taxon>
        <taxon>Actinopterygii</taxon>
        <taxon>Neopterygii</taxon>
        <taxon>Teleostei</taxon>
        <taxon>Protacanthopterygii</taxon>
        <taxon>Salmoniformes</taxon>
        <taxon>Salmonidae</taxon>
        <taxon>Salmoninae</taxon>
        <taxon>Oncorhynchus</taxon>
    </lineage>
</organism>
<sequence>FYGQPPIKNIPISEFQTFAVERLKRKLSSYEYEKRWFIQQEIYLFSYRFNDLLSKCKYYFLHRNNLQYERRYSKVSVFLSPFQDALDLVRTRKVYLKGGYVYIPHKDIDTIGLNDFPIRLSYAFANYYMACNLYVM</sequence>
<dbReference type="GO" id="GO:0051539">
    <property type="term" value="F:4 iron, 4 sulfur cluster binding"/>
    <property type="evidence" value="ECO:0007669"/>
    <property type="project" value="UniProtKB-KW"/>
</dbReference>
<dbReference type="Ensembl" id="ENSOMYT00000103529.2">
    <property type="protein sequence ID" value="ENSOMYP00000095254.2"/>
    <property type="gene ID" value="ENSOMYG00000043433.2"/>
</dbReference>
<reference evidence="1" key="3">
    <citation type="submission" date="2025-09" db="UniProtKB">
        <authorList>
            <consortium name="Ensembl"/>
        </authorList>
    </citation>
    <scope>IDENTIFICATION</scope>
</reference>
<dbReference type="GO" id="GO:0006269">
    <property type="term" value="P:DNA replication, synthesis of primer"/>
    <property type="evidence" value="ECO:0007669"/>
    <property type="project" value="UniProtKB-KW"/>
</dbReference>
<evidence type="ECO:0000313" key="2">
    <source>
        <dbReference type="Proteomes" id="UP000694395"/>
    </source>
</evidence>
<dbReference type="InterPro" id="IPR007238">
    <property type="entry name" value="DNA_primase_lsu_euk/arc"/>
</dbReference>
<accession>A0A8C7UGF7</accession>
<dbReference type="AlphaFoldDB" id="A0A8C7UGF7"/>
<name>A0A8C7UGF7_ONCMY</name>
<dbReference type="GO" id="GO:0005658">
    <property type="term" value="C:alpha DNA polymerase:primase complex"/>
    <property type="evidence" value="ECO:0007669"/>
    <property type="project" value="TreeGrafter"/>
</dbReference>
<reference evidence="1" key="1">
    <citation type="submission" date="2020-07" db="EMBL/GenBank/DDBJ databases">
        <title>A long reads based de novo assembly of the rainbow trout Arlee double haploid line genome.</title>
        <authorList>
            <person name="Gao G."/>
            <person name="Palti Y."/>
        </authorList>
    </citation>
    <scope>NUCLEOTIDE SEQUENCE [LARGE SCALE GENOMIC DNA]</scope>
</reference>
<dbReference type="Pfam" id="PF26466">
    <property type="entry name" value="DNA_primase_lrg_N"/>
    <property type="match status" value="1"/>
</dbReference>
<dbReference type="Proteomes" id="UP000694395">
    <property type="component" value="Chromosome 20"/>
</dbReference>
<reference evidence="1" key="2">
    <citation type="submission" date="2025-08" db="UniProtKB">
        <authorList>
            <consortium name="Ensembl"/>
        </authorList>
    </citation>
    <scope>IDENTIFICATION</scope>
</reference>
<proteinExistence type="predicted"/>
<evidence type="ECO:0000313" key="1">
    <source>
        <dbReference type="Ensembl" id="ENSOMYP00000095254.2"/>
    </source>
</evidence>
<keyword evidence="2" id="KW-1185">Reference proteome</keyword>
<dbReference type="PANTHER" id="PTHR10537">
    <property type="entry name" value="DNA PRIMASE LARGE SUBUNIT"/>
    <property type="match status" value="1"/>
</dbReference>
<protein>
    <submittedName>
        <fullName evidence="1">Uncharacterized protein</fullName>
    </submittedName>
</protein>
<dbReference type="Gene3D" id="1.20.930.80">
    <property type="match status" value="2"/>
</dbReference>
<dbReference type="GO" id="GO:0006270">
    <property type="term" value="P:DNA replication initiation"/>
    <property type="evidence" value="ECO:0007669"/>
    <property type="project" value="TreeGrafter"/>
</dbReference>